<gene>
    <name evidence="4" type="ORF">BCV69DRAFT_241423</name>
</gene>
<dbReference type="GO" id="GO:0000266">
    <property type="term" value="P:mitochondrial fission"/>
    <property type="evidence" value="ECO:0007669"/>
    <property type="project" value="TreeGrafter"/>
</dbReference>
<organism evidence="4 5">
    <name type="scientific">Pseudomicrostroma glucosiphilum</name>
    <dbReference type="NCBI Taxonomy" id="1684307"/>
    <lineage>
        <taxon>Eukaryota</taxon>
        <taxon>Fungi</taxon>
        <taxon>Dikarya</taxon>
        <taxon>Basidiomycota</taxon>
        <taxon>Ustilaginomycotina</taxon>
        <taxon>Exobasidiomycetes</taxon>
        <taxon>Microstromatales</taxon>
        <taxon>Microstromatales incertae sedis</taxon>
        <taxon>Pseudomicrostroma</taxon>
    </lineage>
</organism>
<protein>
    <recommendedName>
        <fullName evidence="2">Mitochondrial fission process protein 1</fullName>
    </recommendedName>
    <alternativeName>
        <fullName evidence="3">Mitochondrial 18 kDa protein</fullName>
    </alternativeName>
</protein>
<proteinExistence type="inferred from homology"/>
<dbReference type="Pfam" id="PF10558">
    <property type="entry name" value="MTP18"/>
    <property type="match status" value="1"/>
</dbReference>
<feature type="non-terminal residue" evidence="4">
    <location>
        <position position="234"/>
    </location>
</feature>
<dbReference type="PANTHER" id="PTHR11001:SF2">
    <property type="entry name" value="MITOCHONDRIAL FISSION PROCESS PROTEIN 1"/>
    <property type="match status" value="1"/>
</dbReference>
<dbReference type="OrthoDB" id="424969at2759"/>
<feature type="non-terminal residue" evidence="4">
    <location>
        <position position="1"/>
    </location>
</feature>
<name>A0A316U1R7_9BASI</name>
<evidence type="ECO:0000313" key="4">
    <source>
        <dbReference type="EMBL" id="PWN19309.1"/>
    </source>
</evidence>
<dbReference type="EMBL" id="KZ819332">
    <property type="protein sequence ID" value="PWN19309.1"/>
    <property type="molecule type" value="Genomic_DNA"/>
</dbReference>
<evidence type="ECO:0000313" key="5">
    <source>
        <dbReference type="Proteomes" id="UP000245942"/>
    </source>
</evidence>
<evidence type="ECO:0000256" key="2">
    <source>
        <dbReference type="ARBA" id="ARBA00017835"/>
    </source>
</evidence>
<dbReference type="PANTHER" id="PTHR11001">
    <property type="entry name" value="MITOCHONDRIAL FISSION PROCESS PROTEIN 1"/>
    <property type="match status" value="1"/>
</dbReference>
<evidence type="ECO:0000256" key="3">
    <source>
        <dbReference type="ARBA" id="ARBA00029631"/>
    </source>
</evidence>
<dbReference type="GO" id="GO:0005739">
    <property type="term" value="C:mitochondrion"/>
    <property type="evidence" value="ECO:0007669"/>
    <property type="project" value="TreeGrafter"/>
</dbReference>
<dbReference type="AlphaFoldDB" id="A0A316U1R7"/>
<keyword evidence="5" id="KW-1185">Reference proteome</keyword>
<dbReference type="RefSeq" id="XP_025346469.1">
    <property type="nucleotide sequence ID" value="XM_025490013.1"/>
</dbReference>
<sequence length="234" mass="25569">VEEGPARYAVFANRLRTAFTAGIRYSAYSSELGEAFRPLTKPAVVRSLYAVSWSYVIGDVAYAGYKARELHRQLAQESSLDPSAKLKRLAQEAEEKLHKATEKGKEVAGGDKTVAAVTQESSLHGHEGVSDPLQYSETTHVGLVVARRAVFQSLASMALPAFTVHSIVHYSQPLFKSVQNHRVKALGPTLLGLAIIPALPVLFDEPVEHIIDAIFDYGEARIFSGKPITQIVKE</sequence>
<dbReference type="Proteomes" id="UP000245942">
    <property type="component" value="Unassembled WGS sequence"/>
</dbReference>
<reference evidence="4 5" key="1">
    <citation type="journal article" date="2018" name="Mol. Biol. Evol.">
        <title>Broad Genomic Sampling Reveals a Smut Pathogenic Ancestry of the Fungal Clade Ustilaginomycotina.</title>
        <authorList>
            <person name="Kijpornyongpan T."/>
            <person name="Mondo S.J."/>
            <person name="Barry K."/>
            <person name="Sandor L."/>
            <person name="Lee J."/>
            <person name="Lipzen A."/>
            <person name="Pangilinan J."/>
            <person name="LaButti K."/>
            <person name="Hainaut M."/>
            <person name="Henrissat B."/>
            <person name="Grigoriev I.V."/>
            <person name="Spatafora J.W."/>
            <person name="Aime M.C."/>
        </authorList>
    </citation>
    <scope>NUCLEOTIDE SEQUENCE [LARGE SCALE GENOMIC DNA]</scope>
    <source>
        <strain evidence="4 5">MCA 4718</strain>
    </source>
</reference>
<accession>A0A316U1R7</accession>
<comment type="similarity">
    <text evidence="1">Belongs to the MTFP1 family.</text>
</comment>
<dbReference type="InterPro" id="IPR019560">
    <property type="entry name" value="Mitochondrial_18_kDa_protein"/>
</dbReference>
<evidence type="ECO:0000256" key="1">
    <source>
        <dbReference type="ARBA" id="ARBA00009224"/>
    </source>
</evidence>
<dbReference type="GeneID" id="37011747"/>